<reference evidence="3" key="2">
    <citation type="submission" date="2021-04" db="EMBL/GenBank/DDBJ databases">
        <authorList>
            <person name="Gilroy R."/>
        </authorList>
    </citation>
    <scope>NUCLEOTIDE SEQUENCE</scope>
    <source>
        <strain evidence="3">CHK180-15479</strain>
    </source>
</reference>
<evidence type="ECO:0000256" key="1">
    <source>
        <dbReference type="SAM" id="MobiDB-lite"/>
    </source>
</evidence>
<feature type="non-terminal residue" evidence="3">
    <location>
        <position position="96"/>
    </location>
</feature>
<keyword evidence="2" id="KW-0732">Signal</keyword>
<feature type="region of interest" description="Disordered" evidence="1">
    <location>
        <begin position="33"/>
        <end position="56"/>
    </location>
</feature>
<protein>
    <submittedName>
        <fullName evidence="3">Uncharacterized protein</fullName>
    </submittedName>
</protein>
<organism evidence="3 4">
    <name type="scientific">Candidatus Enterocloster excrementipullorum</name>
    <dbReference type="NCBI Taxonomy" id="2838559"/>
    <lineage>
        <taxon>Bacteria</taxon>
        <taxon>Bacillati</taxon>
        <taxon>Bacillota</taxon>
        <taxon>Clostridia</taxon>
        <taxon>Lachnospirales</taxon>
        <taxon>Lachnospiraceae</taxon>
        <taxon>Enterocloster</taxon>
    </lineage>
</organism>
<feature type="signal peptide" evidence="2">
    <location>
        <begin position="1"/>
        <end position="31"/>
    </location>
</feature>
<reference evidence="3" key="1">
    <citation type="journal article" date="2021" name="PeerJ">
        <title>Extensive microbial diversity within the chicken gut microbiome revealed by metagenomics and culture.</title>
        <authorList>
            <person name="Gilroy R."/>
            <person name="Ravi A."/>
            <person name="Getino M."/>
            <person name="Pursley I."/>
            <person name="Horton D.L."/>
            <person name="Alikhan N.F."/>
            <person name="Baker D."/>
            <person name="Gharbi K."/>
            <person name="Hall N."/>
            <person name="Watson M."/>
            <person name="Adriaenssens E.M."/>
            <person name="Foster-Nyarko E."/>
            <person name="Jarju S."/>
            <person name="Secka A."/>
            <person name="Antonio M."/>
            <person name="Oren A."/>
            <person name="Chaudhuri R.R."/>
            <person name="La Ragione R."/>
            <person name="Hildebrand F."/>
            <person name="Pallen M.J."/>
        </authorList>
    </citation>
    <scope>NUCLEOTIDE SEQUENCE</scope>
    <source>
        <strain evidence="3">CHK180-15479</strain>
    </source>
</reference>
<evidence type="ECO:0000256" key="2">
    <source>
        <dbReference type="SAM" id="SignalP"/>
    </source>
</evidence>
<dbReference type="Proteomes" id="UP000823910">
    <property type="component" value="Unassembled WGS sequence"/>
</dbReference>
<evidence type="ECO:0000313" key="4">
    <source>
        <dbReference type="Proteomes" id="UP000823910"/>
    </source>
</evidence>
<feature type="chain" id="PRO_5038811599" evidence="2">
    <location>
        <begin position="32"/>
        <end position="96"/>
    </location>
</feature>
<dbReference type="AlphaFoldDB" id="A0A9D2SHY1"/>
<gene>
    <name evidence="3" type="ORF">H9704_13865</name>
</gene>
<name>A0A9D2SHY1_9FIRM</name>
<dbReference type="EMBL" id="DWWT01000075">
    <property type="protein sequence ID" value="HJC07206.1"/>
    <property type="molecule type" value="Genomic_DNA"/>
</dbReference>
<accession>A0A9D2SHY1</accession>
<proteinExistence type="predicted"/>
<comment type="caution">
    <text evidence="3">The sequence shown here is derived from an EMBL/GenBank/DDBJ whole genome shotgun (WGS) entry which is preliminary data.</text>
</comment>
<sequence>MKRQRKKTYGYPLAAFVTAAAIAAAPFTAFAAVNSPDDNSYQPPEPPAPNYNQDLSPEFAYSEDKWASLRDNVMEYDELADLIHEYNPTVRSNRST</sequence>
<evidence type="ECO:0000313" key="3">
    <source>
        <dbReference type="EMBL" id="HJC07206.1"/>
    </source>
</evidence>